<dbReference type="Gene3D" id="2.40.10.10">
    <property type="entry name" value="Trypsin-like serine proteases"/>
    <property type="match status" value="1"/>
</dbReference>
<feature type="region of interest" description="Disordered" evidence="1">
    <location>
        <begin position="302"/>
        <end position="323"/>
    </location>
</feature>
<dbReference type="GO" id="GO:0004252">
    <property type="term" value="F:serine-type endopeptidase activity"/>
    <property type="evidence" value="ECO:0007669"/>
    <property type="project" value="InterPro"/>
</dbReference>
<proteinExistence type="predicted"/>
<dbReference type="InterPro" id="IPR009003">
    <property type="entry name" value="Peptidase_S1_PA"/>
</dbReference>
<dbReference type="InterPro" id="IPR020008">
    <property type="entry name" value="GlyGly_CTERM"/>
</dbReference>
<comment type="caution">
    <text evidence="4">The sequence shown here is derived from an EMBL/GenBank/DDBJ whole genome shotgun (WGS) entry which is preliminary data.</text>
</comment>
<keyword evidence="2" id="KW-0732">Signal</keyword>
<feature type="region of interest" description="Disordered" evidence="1">
    <location>
        <begin position="344"/>
        <end position="366"/>
    </location>
</feature>
<keyword evidence="4" id="KW-0378">Hydrolase</keyword>
<feature type="chain" id="PRO_5002123194" evidence="2">
    <location>
        <begin position="19"/>
        <end position="366"/>
    </location>
</feature>
<evidence type="ECO:0000313" key="4">
    <source>
        <dbReference type="EMBL" id="GAM65470.1"/>
    </source>
</evidence>
<sequence length="366" mass="39987">MKTSLLAYTLLLSLPAVAVENGTPVDWRAQDNAVRFDSQQTGREGLCTGTLIAGRYVITAAHCLKEEELDSFTTVNGEHHSSSNYIWHKHYDPEDDWGGIDVGIVTADSSINYYTINFFNISQHQPGEPISISGFGGTIETLNSVALTFREYHWADKFLVIADVDNELSHTVTGDSGAVWLNQNNDIMAIHKGSSKVEGYPRDTYGIDVNAMRAFITETVDGWHYPTAADSNGRTTITVQSLHVNEVSDSAYTEGDATLITEDSTCITQGPIDAFEKCTYVIESQGGEGKLYLTADEVISLNLPEPEPEPEPSPKPNNDSSGGSVGVLSLLGLALFRLRRKEAKNDNGRKRSSSHFFQPGTPGSFI</sequence>
<dbReference type="InterPro" id="IPR001254">
    <property type="entry name" value="Trypsin_dom"/>
</dbReference>
<dbReference type="Proteomes" id="UP000031670">
    <property type="component" value="Unassembled WGS sequence"/>
</dbReference>
<evidence type="ECO:0000256" key="2">
    <source>
        <dbReference type="SAM" id="SignalP"/>
    </source>
</evidence>
<dbReference type="SUPFAM" id="SSF50494">
    <property type="entry name" value="Trypsin-like serine proteases"/>
    <property type="match status" value="1"/>
</dbReference>
<protein>
    <submittedName>
        <fullName evidence="4">Possible trypsin protease</fullName>
    </submittedName>
</protein>
<dbReference type="NCBIfam" id="TIGR03501">
    <property type="entry name" value="GlyGly_CTERM"/>
    <property type="match status" value="1"/>
</dbReference>
<dbReference type="InterPro" id="IPR018114">
    <property type="entry name" value="TRYPSIN_HIS"/>
</dbReference>
<dbReference type="EMBL" id="BBSA01000020">
    <property type="protein sequence ID" value="GAM65470.1"/>
    <property type="molecule type" value="Genomic_DNA"/>
</dbReference>
<reference evidence="4" key="1">
    <citation type="submission" date="2015-01" db="EMBL/GenBank/DDBJ databases">
        <title>Vibrio sp. C5 JCM 19232 whole genome shotgun sequence.</title>
        <authorList>
            <person name="Sawabe T."/>
            <person name="Meirelles P."/>
            <person name="Feng G."/>
            <person name="Sayaka M."/>
            <person name="Hattori M."/>
            <person name="Ohkuma M."/>
        </authorList>
    </citation>
    <scope>NUCLEOTIDE SEQUENCE [LARGE SCALE GENOMIC DNA]</scope>
    <source>
        <strain evidence="4">JCM19232</strain>
    </source>
</reference>
<dbReference type="PROSITE" id="PS00134">
    <property type="entry name" value="TRYPSIN_HIS"/>
    <property type="match status" value="1"/>
</dbReference>
<dbReference type="Pfam" id="PF00089">
    <property type="entry name" value="Trypsin"/>
    <property type="match status" value="1"/>
</dbReference>
<organism evidence="4">
    <name type="scientific">Vibrio ishigakensis</name>
    <dbReference type="NCBI Taxonomy" id="1481914"/>
    <lineage>
        <taxon>Bacteria</taxon>
        <taxon>Pseudomonadati</taxon>
        <taxon>Pseudomonadota</taxon>
        <taxon>Gammaproteobacteria</taxon>
        <taxon>Vibrionales</taxon>
        <taxon>Vibrionaceae</taxon>
        <taxon>Vibrio</taxon>
    </lineage>
</organism>
<keyword evidence="4" id="KW-0645">Protease</keyword>
<evidence type="ECO:0000259" key="3">
    <source>
        <dbReference type="Pfam" id="PF00089"/>
    </source>
</evidence>
<dbReference type="GO" id="GO:0006508">
    <property type="term" value="P:proteolysis"/>
    <property type="evidence" value="ECO:0007669"/>
    <property type="project" value="UniProtKB-KW"/>
</dbReference>
<dbReference type="AlphaFoldDB" id="A0A0B8PEW5"/>
<evidence type="ECO:0000256" key="1">
    <source>
        <dbReference type="SAM" id="MobiDB-lite"/>
    </source>
</evidence>
<feature type="domain" description="Peptidase S1" evidence="3">
    <location>
        <begin position="41"/>
        <end position="200"/>
    </location>
</feature>
<gene>
    <name evidence="4" type="ORF">JCM19232_4970</name>
</gene>
<feature type="signal peptide" evidence="2">
    <location>
        <begin position="1"/>
        <end position="18"/>
    </location>
</feature>
<accession>A0A0B8PEW5</accession>
<reference evidence="4" key="2">
    <citation type="submission" date="2015-01" db="EMBL/GenBank/DDBJ databases">
        <authorList>
            <consortium name="NBRP consortium"/>
            <person name="Sawabe T."/>
            <person name="Meirelles P."/>
            <person name="Feng G."/>
            <person name="Sayaka M."/>
            <person name="Hattori M."/>
            <person name="Ohkuma M."/>
        </authorList>
    </citation>
    <scope>NUCLEOTIDE SEQUENCE [LARGE SCALE GENOMIC DNA]</scope>
    <source>
        <strain evidence="4">JCM19232</strain>
    </source>
</reference>
<dbReference type="InterPro" id="IPR043504">
    <property type="entry name" value="Peptidase_S1_PA_chymotrypsin"/>
</dbReference>
<name>A0A0B8PEW5_9VIBR</name>